<dbReference type="Proteomes" id="UP000439903">
    <property type="component" value="Unassembled WGS sequence"/>
</dbReference>
<keyword evidence="2" id="KW-1185">Reference proteome</keyword>
<dbReference type="OrthoDB" id="2424037at2759"/>
<gene>
    <name evidence="1" type="ORF">F8M41_015163</name>
</gene>
<comment type="caution">
    <text evidence="1">The sequence shown here is derived from an EMBL/GenBank/DDBJ whole genome shotgun (WGS) entry which is preliminary data.</text>
</comment>
<dbReference type="EMBL" id="WTPW01003136">
    <property type="protein sequence ID" value="KAF0353150.1"/>
    <property type="molecule type" value="Genomic_DNA"/>
</dbReference>
<dbReference type="AlphaFoldDB" id="A0A8H3WXZ4"/>
<organism evidence="1 2">
    <name type="scientific">Gigaspora margarita</name>
    <dbReference type="NCBI Taxonomy" id="4874"/>
    <lineage>
        <taxon>Eukaryota</taxon>
        <taxon>Fungi</taxon>
        <taxon>Fungi incertae sedis</taxon>
        <taxon>Mucoromycota</taxon>
        <taxon>Glomeromycotina</taxon>
        <taxon>Glomeromycetes</taxon>
        <taxon>Diversisporales</taxon>
        <taxon>Gigasporaceae</taxon>
        <taxon>Gigaspora</taxon>
    </lineage>
</organism>
<proteinExistence type="predicted"/>
<name>A0A8H3WXZ4_GIGMA</name>
<accession>A0A8H3WXZ4</accession>
<protein>
    <submittedName>
        <fullName evidence="1">Proteophosphoglycan ppg4</fullName>
    </submittedName>
</protein>
<reference evidence="1 2" key="1">
    <citation type="journal article" date="2019" name="Environ. Microbiol.">
        <title>At the nexus of three kingdoms: the genome of the mycorrhizal fungus Gigaspora margarita provides insights into plant, endobacterial and fungal interactions.</title>
        <authorList>
            <person name="Venice F."/>
            <person name="Ghignone S."/>
            <person name="Salvioli di Fossalunga A."/>
            <person name="Amselem J."/>
            <person name="Novero M."/>
            <person name="Xianan X."/>
            <person name="Sedzielewska Toro K."/>
            <person name="Morin E."/>
            <person name="Lipzen A."/>
            <person name="Grigoriev I.V."/>
            <person name="Henrissat B."/>
            <person name="Martin F.M."/>
            <person name="Bonfante P."/>
        </authorList>
    </citation>
    <scope>NUCLEOTIDE SEQUENCE [LARGE SCALE GENOMIC DNA]</scope>
    <source>
        <strain evidence="1 2">BEG34</strain>
    </source>
</reference>
<evidence type="ECO:0000313" key="2">
    <source>
        <dbReference type="Proteomes" id="UP000439903"/>
    </source>
</evidence>
<evidence type="ECO:0000313" key="1">
    <source>
        <dbReference type="EMBL" id="KAF0353150.1"/>
    </source>
</evidence>
<sequence>MKGIKEKLLASLNGACEEELNNALSNSREICGNSKLKRFIVHKDRRLKDYSGPWTILHYLIEEELKPKGYVVENDTGHGTPLAFGLSNKENNWTIRLPSKLGVEGIVRGTILYWFHIMQSFGENLKTWNIPHSLRYQIVLGFKFVGCCCTEKDAFEMASHYKAFINSLPLDSNQKLLFIKDLENNWMCDEWRIQFIGAGCLPIGSNI</sequence>